<dbReference type="Proteomes" id="UP000019270">
    <property type="component" value="Unassembled WGS sequence"/>
</dbReference>
<dbReference type="EMBL" id="APVL01000018">
    <property type="protein sequence ID" value="EWG09330.1"/>
    <property type="molecule type" value="Genomic_DNA"/>
</dbReference>
<dbReference type="PATRIC" id="fig|1307436.3.peg.4190"/>
<evidence type="ECO:0000313" key="3">
    <source>
        <dbReference type="Proteomes" id="UP000019270"/>
    </source>
</evidence>
<dbReference type="OrthoDB" id="2429070at2"/>
<dbReference type="PROSITE" id="PS51257">
    <property type="entry name" value="PROKAR_LIPOPROTEIN"/>
    <property type="match status" value="1"/>
</dbReference>
<organism evidence="2 3">
    <name type="scientific">Cytobacillus firmus DS1</name>
    <dbReference type="NCBI Taxonomy" id="1307436"/>
    <lineage>
        <taxon>Bacteria</taxon>
        <taxon>Bacillati</taxon>
        <taxon>Bacillota</taxon>
        <taxon>Bacilli</taxon>
        <taxon>Bacillales</taxon>
        <taxon>Bacillaceae</taxon>
        <taxon>Cytobacillus</taxon>
    </lineage>
</organism>
<accession>W7KPE5</accession>
<feature type="chain" id="PRO_5004895242" description="Lipoprotein" evidence="1">
    <location>
        <begin position="20"/>
        <end position="115"/>
    </location>
</feature>
<gene>
    <name evidence="2" type="ORF">PBF_19578</name>
</gene>
<dbReference type="AlphaFoldDB" id="W7KPE5"/>
<evidence type="ECO:0000313" key="2">
    <source>
        <dbReference type="EMBL" id="EWG09330.1"/>
    </source>
</evidence>
<proteinExistence type="predicted"/>
<keyword evidence="1" id="KW-0732">Signal</keyword>
<comment type="caution">
    <text evidence="2">The sequence shown here is derived from an EMBL/GenBank/DDBJ whole genome shotgun (WGS) entry which is preliminary data.</text>
</comment>
<evidence type="ECO:0008006" key="4">
    <source>
        <dbReference type="Google" id="ProtNLM"/>
    </source>
</evidence>
<reference evidence="3" key="1">
    <citation type="submission" date="2013-03" db="EMBL/GenBank/DDBJ databases">
        <title>Draft genome sequence of Bacillus firmus DS1.</title>
        <authorList>
            <person name="Peng D."/>
            <person name="Zhu L."/>
            <person name="Sun M."/>
        </authorList>
    </citation>
    <scope>NUCLEOTIDE SEQUENCE [LARGE SCALE GENOMIC DNA]</scope>
    <source>
        <strain evidence="3">DS1</strain>
    </source>
</reference>
<evidence type="ECO:0000256" key="1">
    <source>
        <dbReference type="SAM" id="SignalP"/>
    </source>
</evidence>
<reference evidence="2 3" key="2">
    <citation type="journal article" date="2016" name="Sci. Rep.">
        <title>A novel serine protease, Sep1, from Bacillus firmus DS-1 has nematicidal activity and degrades multiple intestinal-associated nematode proteins.</title>
        <authorList>
            <person name="Geng C."/>
            <person name="Nie X."/>
            <person name="Tang Z."/>
            <person name="Zhang Y."/>
            <person name="Lin J."/>
            <person name="Sun M."/>
            <person name="Peng D."/>
        </authorList>
    </citation>
    <scope>NUCLEOTIDE SEQUENCE [LARGE SCALE GENOMIC DNA]</scope>
    <source>
        <strain evidence="2 3">DS1</strain>
    </source>
</reference>
<name>W7KPE5_CYTFI</name>
<dbReference type="RefSeq" id="WP_035332090.1">
    <property type="nucleotide sequence ID" value="NZ_APVL01000018.1"/>
</dbReference>
<feature type="signal peptide" evidence="1">
    <location>
        <begin position="1"/>
        <end position="19"/>
    </location>
</feature>
<sequence length="115" mass="12495">MKKILVTLMLISQFLVISACGNGADTGKGGSYQILAVSESGDFWSLDSNEEPESYEQDKLIVTINKKTEPDETPGNGQSNYYDEGTKIYSVKGAEGLAIAIEPSGEKSILRREDN</sequence>
<protein>
    <recommendedName>
        <fullName evidence="4">Lipoprotein</fullName>
    </recommendedName>
</protein>